<feature type="compositionally biased region" description="Pro residues" evidence="1">
    <location>
        <begin position="77"/>
        <end position="91"/>
    </location>
</feature>
<accession>A0A0P0VIF2</accession>
<feature type="region of interest" description="Disordered" evidence="1">
    <location>
        <begin position="1"/>
        <end position="384"/>
    </location>
</feature>
<name>A0A0P0VIF2_ORYSJ</name>
<protein>
    <submittedName>
        <fullName evidence="2">Os02g0332800 protein</fullName>
    </submittedName>
</protein>
<feature type="compositionally biased region" description="Pro residues" evidence="1">
    <location>
        <begin position="148"/>
        <end position="162"/>
    </location>
</feature>
<evidence type="ECO:0000256" key="1">
    <source>
        <dbReference type="SAM" id="MobiDB-lite"/>
    </source>
</evidence>
<sequence>ARYPPPFAPSNHRHLCSSPGPTPTAATASAPPFGAARRLHLLAPSRPPPRTARSAPRECHPRARPSRTHECHLRARAPPPTPLPKLSPSPSSPARGRRRAVWSAASSRGHLHARRLCDHPAASTSTSASSGRRRPDLLLAAPTIFPVQPAPPRRPPPSPHRPFPIRRHLRPRHRDRSTARPRRQAPSAAVWSAASSRGRLHARRLCDHPAASTSTSASSGRRRPDLLLAAPTIFPVQPAPPRRPPSSPHRPFPIRRHLRPRHRDRSPARPRRQAPSAAVSPPAAPLVPRPSSFPDAAGPSPGCRRTGRHPVTAPSPTLAPASLSPPAPLPFSFLLPPPPPSTRPPSPALLFSRARVRKPRQRRNRERDARRRKRETDQVKRERK</sequence>
<feature type="compositionally biased region" description="Basic residues" evidence="1">
    <location>
        <begin position="252"/>
        <end position="272"/>
    </location>
</feature>
<feature type="compositionally biased region" description="Low complexity" evidence="1">
    <location>
        <begin position="210"/>
        <end position="219"/>
    </location>
</feature>
<feature type="compositionally biased region" description="Low complexity" evidence="1">
    <location>
        <begin position="121"/>
        <end position="130"/>
    </location>
</feature>
<feature type="compositionally biased region" description="Basic residues" evidence="1">
    <location>
        <begin position="163"/>
        <end position="183"/>
    </location>
</feature>
<dbReference type="PaxDb" id="39947-A0A0P0VIF2"/>
<keyword evidence="3" id="KW-1185">Reference proteome</keyword>
<organism evidence="2 3">
    <name type="scientific">Oryza sativa subsp. japonica</name>
    <name type="common">Rice</name>
    <dbReference type="NCBI Taxonomy" id="39947"/>
    <lineage>
        <taxon>Eukaryota</taxon>
        <taxon>Viridiplantae</taxon>
        <taxon>Streptophyta</taxon>
        <taxon>Embryophyta</taxon>
        <taxon>Tracheophyta</taxon>
        <taxon>Spermatophyta</taxon>
        <taxon>Magnoliopsida</taxon>
        <taxon>Liliopsida</taxon>
        <taxon>Poales</taxon>
        <taxon>Poaceae</taxon>
        <taxon>BOP clade</taxon>
        <taxon>Oryzoideae</taxon>
        <taxon>Oryzeae</taxon>
        <taxon>Oryzinae</taxon>
        <taxon>Oryza</taxon>
        <taxon>Oryza sativa</taxon>
    </lineage>
</organism>
<feature type="compositionally biased region" description="Low complexity" evidence="1">
    <location>
        <begin position="17"/>
        <end position="36"/>
    </location>
</feature>
<feature type="non-terminal residue" evidence="2">
    <location>
        <position position="1"/>
    </location>
</feature>
<feature type="compositionally biased region" description="Pro residues" evidence="1">
    <location>
        <begin position="237"/>
        <end position="251"/>
    </location>
</feature>
<dbReference type="ExpressionAtlas" id="A0A0P0VIF2">
    <property type="expression patterns" value="baseline and differential"/>
</dbReference>
<reference evidence="2 3" key="3">
    <citation type="journal article" date="2013" name="Rice">
        <title>Improvement of the Oryza sativa Nipponbare reference genome using next generation sequence and optical map data.</title>
        <authorList>
            <person name="Kawahara Y."/>
            <person name="de la Bastide M."/>
            <person name="Hamilton J.P."/>
            <person name="Kanamori H."/>
            <person name="McCombie W.R."/>
            <person name="Ouyang S."/>
            <person name="Schwartz D.C."/>
            <person name="Tanaka T."/>
            <person name="Wu J."/>
            <person name="Zhou S."/>
            <person name="Childs K.L."/>
            <person name="Davidson R.M."/>
            <person name="Lin H."/>
            <person name="Quesada-Ocampo L."/>
            <person name="Vaillancourt B."/>
            <person name="Sakai H."/>
            <person name="Lee S.S."/>
            <person name="Kim J."/>
            <person name="Numa H."/>
            <person name="Itoh T."/>
            <person name="Buell C.R."/>
            <person name="Matsumoto T."/>
        </authorList>
    </citation>
    <scope>NUCLEOTIDE SEQUENCE [LARGE SCALE GENOMIC DNA]</scope>
    <source>
        <strain evidence="3">cv. Nipponbare</strain>
    </source>
</reference>
<evidence type="ECO:0000313" key="3">
    <source>
        <dbReference type="Proteomes" id="UP000059680"/>
    </source>
</evidence>
<feature type="compositionally biased region" description="Basic residues" evidence="1">
    <location>
        <begin position="354"/>
        <end position="364"/>
    </location>
</feature>
<dbReference type="Proteomes" id="UP000059680">
    <property type="component" value="Chromosome 2"/>
</dbReference>
<dbReference type="EMBL" id="AP014958">
    <property type="protein sequence ID" value="BAS78446.1"/>
    <property type="molecule type" value="Genomic_DNA"/>
</dbReference>
<dbReference type="OMA" id="RTHECHL"/>
<feature type="compositionally biased region" description="Pro residues" evidence="1">
    <location>
        <begin position="323"/>
        <end position="347"/>
    </location>
</feature>
<dbReference type="Gramene" id="Os02t0332800-01">
    <property type="protein sequence ID" value="Os02t0332800-01"/>
    <property type="gene ID" value="Os02g0332800"/>
</dbReference>
<gene>
    <name evidence="2" type="ordered locus">Os02g0332800</name>
    <name evidence="2" type="ORF">OSNPB_020332800</name>
</gene>
<feature type="compositionally biased region" description="Basic and acidic residues" evidence="1">
    <location>
        <begin position="365"/>
        <end position="384"/>
    </location>
</feature>
<feature type="compositionally biased region" description="Basic and acidic residues" evidence="1">
    <location>
        <begin position="55"/>
        <end position="73"/>
    </location>
</feature>
<feature type="compositionally biased region" description="Low complexity" evidence="1">
    <location>
        <begin position="185"/>
        <end position="196"/>
    </location>
</feature>
<dbReference type="AlphaFoldDB" id="A0A0P0VIF2"/>
<dbReference type="InParanoid" id="A0A0P0VIF2"/>
<reference evidence="3" key="1">
    <citation type="journal article" date="2005" name="Nature">
        <title>The map-based sequence of the rice genome.</title>
        <authorList>
            <consortium name="International rice genome sequencing project (IRGSP)"/>
            <person name="Matsumoto T."/>
            <person name="Wu J."/>
            <person name="Kanamori H."/>
            <person name="Katayose Y."/>
            <person name="Fujisawa M."/>
            <person name="Namiki N."/>
            <person name="Mizuno H."/>
            <person name="Yamamoto K."/>
            <person name="Antonio B.A."/>
            <person name="Baba T."/>
            <person name="Sakata K."/>
            <person name="Nagamura Y."/>
            <person name="Aoki H."/>
            <person name="Arikawa K."/>
            <person name="Arita K."/>
            <person name="Bito T."/>
            <person name="Chiden Y."/>
            <person name="Fujitsuka N."/>
            <person name="Fukunaka R."/>
            <person name="Hamada M."/>
            <person name="Harada C."/>
            <person name="Hayashi A."/>
            <person name="Hijishita S."/>
            <person name="Honda M."/>
            <person name="Hosokawa S."/>
            <person name="Ichikawa Y."/>
            <person name="Idonuma A."/>
            <person name="Iijima M."/>
            <person name="Ikeda M."/>
            <person name="Ikeno M."/>
            <person name="Ito K."/>
            <person name="Ito S."/>
            <person name="Ito T."/>
            <person name="Ito Y."/>
            <person name="Ito Y."/>
            <person name="Iwabuchi A."/>
            <person name="Kamiya K."/>
            <person name="Karasawa W."/>
            <person name="Kurita K."/>
            <person name="Katagiri S."/>
            <person name="Kikuta A."/>
            <person name="Kobayashi H."/>
            <person name="Kobayashi N."/>
            <person name="Machita K."/>
            <person name="Maehara T."/>
            <person name="Masukawa M."/>
            <person name="Mizubayashi T."/>
            <person name="Mukai Y."/>
            <person name="Nagasaki H."/>
            <person name="Nagata Y."/>
            <person name="Naito S."/>
            <person name="Nakashima M."/>
            <person name="Nakama Y."/>
            <person name="Nakamichi Y."/>
            <person name="Nakamura M."/>
            <person name="Meguro A."/>
            <person name="Negishi M."/>
            <person name="Ohta I."/>
            <person name="Ohta T."/>
            <person name="Okamoto M."/>
            <person name="Ono N."/>
            <person name="Saji S."/>
            <person name="Sakaguchi M."/>
            <person name="Sakai K."/>
            <person name="Shibata M."/>
            <person name="Shimokawa T."/>
            <person name="Song J."/>
            <person name="Takazaki Y."/>
            <person name="Terasawa K."/>
            <person name="Tsugane M."/>
            <person name="Tsuji K."/>
            <person name="Ueda S."/>
            <person name="Waki K."/>
            <person name="Yamagata H."/>
            <person name="Yamamoto M."/>
            <person name="Yamamoto S."/>
            <person name="Yamane H."/>
            <person name="Yoshiki S."/>
            <person name="Yoshihara R."/>
            <person name="Yukawa K."/>
            <person name="Zhong H."/>
            <person name="Yano M."/>
            <person name="Yuan Q."/>
            <person name="Ouyang S."/>
            <person name="Liu J."/>
            <person name="Jones K.M."/>
            <person name="Gansberger K."/>
            <person name="Moffat K."/>
            <person name="Hill J."/>
            <person name="Bera J."/>
            <person name="Fadrosh D."/>
            <person name="Jin S."/>
            <person name="Johri S."/>
            <person name="Kim M."/>
            <person name="Overton L."/>
            <person name="Reardon M."/>
            <person name="Tsitrin T."/>
            <person name="Vuong H."/>
            <person name="Weaver B."/>
            <person name="Ciecko A."/>
            <person name="Tallon L."/>
            <person name="Jackson J."/>
            <person name="Pai G."/>
            <person name="Aken S.V."/>
            <person name="Utterback T."/>
            <person name="Reidmuller S."/>
            <person name="Feldblyum T."/>
            <person name="Hsiao J."/>
            <person name="Zismann V."/>
            <person name="Iobst S."/>
            <person name="de Vazeille A.R."/>
            <person name="Buell C.R."/>
            <person name="Ying K."/>
            <person name="Li Y."/>
            <person name="Lu T."/>
            <person name="Huang Y."/>
            <person name="Zhao Q."/>
            <person name="Feng Q."/>
            <person name="Zhang L."/>
            <person name="Zhu J."/>
            <person name="Weng Q."/>
            <person name="Mu J."/>
            <person name="Lu Y."/>
            <person name="Fan D."/>
            <person name="Liu Y."/>
            <person name="Guan J."/>
            <person name="Zhang Y."/>
            <person name="Yu S."/>
            <person name="Liu X."/>
            <person name="Zhang Y."/>
            <person name="Hong G."/>
            <person name="Han B."/>
            <person name="Choisne N."/>
            <person name="Demange N."/>
            <person name="Orjeda G."/>
            <person name="Samain S."/>
            <person name="Cattolico L."/>
            <person name="Pelletier E."/>
            <person name="Couloux A."/>
            <person name="Segurens B."/>
            <person name="Wincker P."/>
            <person name="D'Hont A."/>
            <person name="Scarpelli C."/>
            <person name="Weissenbach J."/>
            <person name="Salanoubat M."/>
            <person name="Quetier F."/>
            <person name="Yu Y."/>
            <person name="Kim H.R."/>
            <person name="Rambo T."/>
            <person name="Currie J."/>
            <person name="Collura K."/>
            <person name="Luo M."/>
            <person name="Yang T."/>
            <person name="Ammiraju J.S.S."/>
            <person name="Engler F."/>
            <person name="Soderlund C."/>
            <person name="Wing R.A."/>
            <person name="Palmer L.E."/>
            <person name="de la Bastide M."/>
            <person name="Spiegel L."/>
            <person name="Nascimento L."/>
            <person name="Zutavern T."/>
            <person name="O'Shaughnessy A."/>
            <person name="Dike S."/>
            <person name="Dedhia N."/>
            <person name="Preston R."/>
            <person name="Balija V."/>
            <person name="McCombie W.R."/>
            <person name="Chow T."/>
            <person name="Chen H."/>
            <person name="Chung M."/>
            <person name="Chen C."/>
            <person name="Shaw J."/>
            <person name="Wu H."/>
            <person name="Hsiao K."/>
            <person name="Chao Y."/>
            <person name="Chu M."/>
            <person name="Cheng C."/>
            <person name="Hour A."/>
            <person name="Lee P."/>
            <person name="Lin S."/>
            <person name="Lin Y."/>
            <person name="Liou J."/>
            <person name="Liu S."/>
            <person name="Hsing Y."/>
            <person name="Raghuvanshi S."/>
            <person name="Mohanty A."/>
            <person name="Bharti A.K."/>
            <person name="Gaur A."/>
            <person name="Gupta V."/>
            <person name="Kumar D."/>
            <person name="Ravi V."/>
            <person name="Vij S."/>
            <person name="Kapur A."/>
            <person name="Khurana P."/>
            <person name="Khurana P."/>
            <person name="Khurana J.P."/>
            <person name="Tyagi A.K."/>
            <person name="Gaikwad K."/>
            <person name="Singh A."/>
            <person name="Dalal V."/>
            <person name="Srivastava S."/>
            <person name="Dixit A."/>
            <person name="Pal A.K."/>
            <person name="Ghazi I.A."/>
            <person name="Yadav M."/>
            <person name="Pandit A."/>
            <person name="Bhargava A."/>
            <person name="Sureshbabu K."/>
            <person name="Batra K."/>
            <person name="Sharma T.R."/>
            <person name="Mohapatra T."/>
            <person name="Singh N.K."/>
            <person name="Messing J."/>
            <person name="Nelson A.B."/>
            <person name="Fuks G."/>
            <person name="Kavchok S."/>
            <person name="Keizer G."/>
            <person name="Linton E."/>
            <person name="Llaca V."/>
            <person name="Song R."/>
            <person name="Tanyolac B."/>
            <person name="Young S."/>
            <person name="Ho-Il K."/>
            <person name="Hahn J.H."/>
            <person name="Sangsakoo G."/>
            <person name="Vanavichit A."/>
            <person name="de Mattos Luiz.A.T."/>
            <person name="Zimmer P.D."/>
            <person name="Malone G."/>
            <person name="Dellagostin O."/>
            <person name="de Oliveira A.C."/>
            <person name="Bevan M."/>
            <person name="Bancroft I."/>
            <person name="Minx P."/>
            <person name="Cordum H."/>
            <person name="Wilson R."/>
            <person name="Cheng Z."/>
            <person name="Jin W."/>
            <person name="Jiang J."/>
            <person name="Leong S.A."/>
            <person name="Iwama H."/>
            <person name="Gojobori T."/>
            <person name="Itoh T."/>
            <person name="Niimura Y."/>
            <person name="Fujii Y."/>
            <person name="Habara T."/>
            <person name="Sakai H."/>
            <person name="Sato Y."/>
            <person name="Wilson G."/>
            <person name="Kumar K."/>
            <person name="McCouch S."/>
            <person name="Juretic N."/>
            <person name="Hoen D."/>
            <person name="Wright S."/>
            <person name="Bruskiewich R."/>
            <person name="Bureau T."/>
            <person name="Miyao A."/>
            <person name="Hirochika H."/>
            <person name="Nishikawa T."/>
            <person name="Kadowaki K."/>
            <person name="Sugiura M."/>
            <person name="Burr B."/>
            <person name="Sasaki T."/>
        </authorList>
    </citation>
    <scope>NUCLEOTIDE SEQUENCE [LARGE SCALE GENOMIC DNA]</scope>
    <source>
        <strain evidence="3">cv. Nipponbare</strain>
    </source>
</reference>
<reference evidence="2 3" key="2">
    <citation type="journal article" date="2013" name="Plant Cell Physiol.">
        <title>Rice Annotation Project Database (RAP-DB): an integrative and interactive database for rice genomics.</title>
        <authorList>
            <person name="Sakai H."/>
            <person name="Lee S.S."/>
            <person name="Tanaka T."/>
            <person name="Numa H."/>
            <person name="Kim J."/>
            <person name="Kawahara Y."/>
            <person name="Wakimoto H."/>
            <person name="Yang C.C."/>
            <person name="Iwamoto M."/>
            <person name="Abe T."/>
            <person name="Yamada Y."/>
            <person name="Muto A."/>
            <person name="Inokuchi H."/>
            <person name="Ikemura T."/>
            <person name="Matsumoto T."/>
            <person name="Sasaki T."/>
            <person name="Itoh T."/>
        </authorList>
    </citation>
    <scope>NUCLEOTIDE SEQUENCE [LARGE SCALE GENOMIC DNA]</scope>
    <source>
        <strain evidence="3">cv. Nipponbare</strain>
    </source>
</reference>
<proteinExistence type="predicted"/>
<evidence type="ECO:0000313" key="2">
    <source>
        <dbReference type="EMBL" id="BAS78446.1"/>
    </source>
</evidence>